<dbReference type="AlphaFoldDB" id="A0AAV5VFI5"/>
<comment type="caution">
    <text evidence="1">The sequence shown here is derived from an EMBL/GenBank/DDBJ whole genome shotgun (WGS) entry which is preliminary data.</text>
</comment>
<organism evidence="1 2">
    <name type="scientific">Pristionchus fissidentatus</name>
    <dbReference type="NCBI Taxonomy" id="1538716"/>
    <lineage>
        <taxon>Eukaryota</taxon>
        <taxon>Metazoa</taxon>
        <taxon>Ecdysozoa</taxon>
        <taxon>Nematoda</taxon>
        <taxon>Chromadorea</taxon>
        <taxon>Rhabditida</taxon>
        <taxon>Rhabditina</taxon>
        <taxon>Diplogasteromorpha</taxon>
        <taxon>Diplogasteroidea</taxon>
        <taxon>Neodiplogasteridae</taxon>
        <taxon>Pristionchus</taxon>
    </lineage>
</organism>
<protein>
    <submittedName>
        <fullName evidence="1">Uncharacterized protein</fullName>
    </submittedName>
</protein>
<dbReference type="EMBL" id="BTSY01000003">
    <property type="protein sequence ID" value="GMT18487.1"/>
    <property type="molecule type" value="Genomic_DNA"/>
</dbReference>
<accession>A0AAV5VFI5</accession>
<evidence type="ECO:0000313" key="2">
    <source>
        <dbReference type="Proteomes" id="UP001432322"/>
    </source>
</evidence>
<keyword evidence="2" id="KW-1185">Reference proteome</keyword>
<proteinExistence type="predicted"/>
<dbReference type="Proteomes" id="UP001432322">
    <property type="component" value="Unassembled WGS sequence"/>
</dbReference>
<name>A0AAV5VFI5_9BILA</name>
<evidence type="ECO:0000313" key="1">
    <source>
        <dbReference type="EMBL" id="GMT18487.1"/>
    </source>
</evidence>
<reference evidence="1" key="1">
    <citation type="submission" date="2023-10" db="EMBL/GenBank/DDBJ databases">
        <title>Genome assembly of Pristionchus species.</title>
        <authorList>
            <person name="Yoshida K."/>
            <person name="Sommer R.J."/>
        </authorList>
    </citation>
    <scope>NUCLEOTIDE SEQUENCE</scope>
    <source>
        <strain evidence="1">RS5133</strain>
    </source>
</reference>
<sequence length="83" mass="9279">DLWNADKVTEALLVKGSAYLFEVTVRLQPAGAEFQGYVSGSRSNFALLSSDLTRLDRYGSQADCMQTNELKPFCHCMNSSRLR</sequence>
<gene>
    <name evidence="1" type="ORF">PFISCL1PPCAC_9784</name>
</gene>
<feature type="non-terminal residue" evidence="1">
    <location>
        <position position="1"/>
    </location>
</feature>